<dbReference type="Proteomes" id="UP000225135">
    <property type="component" value="Unassembled WGS sequence"/>
</dbReference>
<evidence type="ECO:0000313" key="1">
    <source>
        <dbReference type="EMBL" id="MBY0039124.1"/>
    </source>
</evidence>
<dbReference type="Proteomes" id="UP000224386">
    <property type="component" value="Unassembled WGS sequence"/>
</dbReference>
<comment type="caution">
    <text evidence="3">The sequence shown here is derived from an EMBL/GenBank/DDBJ whole genome shotgun (WGS) entry which is preliminary data.</text>
</comment>
<sequence length="118" mass="13959">MADIDEREVLVNKEKNRLKRLFKDIPPSKLKVVEGLIIQAARLRVLLNEMWMDISENGDYEMFSQSDKTEPYERERPVARLYNTRDQSYQRVIKQLTDLLPEGNNKKEIKKYSASDLI</sequence>
<reference evidence="1" key="3">
    <citation type="submission" date="2020-08" db="EMBL/GenBank/DDBJ databases">
        <title>Fungal Genomes of the International Space Station.</title>
        <authorList>
            <person name="Seuylemezian A."/>
            <person name="Singh N.K."/>
            <person name="Wood J."/>
            <person name="Venkateswaran K."/>
        </authorList>
    </citation>
    <scope>NUCLEOTIDE SEQUENCE</scope>
    <source>
        <strain evidence="1">I2-B2</strain>
    </source>
</reference>
<name>A0A150DKL0_BACCE</name>
<protein>
    <submittedName>
        <fullName evidence="3">Uncharacterized protein</fullName>
    </submittedName>
</protein>
<evidence type="ECO:0000313" key="4">
    <source>
        <dbReference type="EMBL" id="PHG83949.1"/>
    </source>
</evidence>
<evidence type="ECO:0000313" key="3">
    <source>
        <dbReference type="EMBL" id="PFQ39697.1"/>
    </source>
</evidence>
<dbReference type="EMBL" id="MUAU01000147">
    <property type="protein sequence ID" value="OOR72020.1"/>
    <property type="molecule type" value="Genomic_DNA"/>
</dbReference>
<dbReference type="EMBL" id="NVAP01000068">
    <property type="protein sequence ID" value="PFQ39697.1"/>
    <property type="molecule type" value="Genomic_DNA"/>
</dbReference>
<proteinExistence type="predicted"/>
<dbReference type="EMBL" id="NUUR01000009">
    <property type="protein sequence ID" value="PHG83949.1"/>
    <property type="molecule type" value="Genomic_DNA"/>
</dbReference>
<dbReference type="Proteomes" id="UP000190641">
    <property type="component" value="Unassembled WGS sequence"/>
</dbReference>
<gene>
    <name evidence="2" type="ORF">BLX06_27140</name>
    <name evidence="4" type="ORF">COI69_04005</name>
    <name evidence="3" type="ORF">COK05_28005</name>
    <name evidence="1" type="ORF">H7U08_21680</name>
</gene>
<evidence type="ECO:0000313" key="5">
    <source>
        <dbReference type="Proteomes" id="UP000190641"/>
    </source>
</evidence>
<evidence type="ECO:0000313" key="2">
    <source>
        <dbReference type="EMBL" id="OOR72020.1"/>
    </source>
</evidence>
<dbReference type="RefSeq" id="WP_000763336.1">
    <property type="nucleotide sequence ID" value="NZ_AZNI01000025.1"/>
</dbReference>
<reference evidence="6 7" key="2">
    <citation type="submission" date="2017-09" db="EMBL/GenBank/DDBJ databases">
        <title>Large-scale bioinformatics analysis of Bacillus genomes uncovers conserved roles of natural products in bacterial physiology.</title>
        <authorList>
            <consortium name="Agbiome Team Llc"/>
            <person name="Bleich R.M."/>
            <person name="Grubbs K.J."/>
            <person name="Santa Maria K.C."/>
            <person name="Allen S.E."/>
            <person name="Farag S."/>
            <person name="Shank E.A."/>
            <person name="Bowers A."/>
        </authorList>
    </citation>
    <scope>NUCLEOTIDE SEQUENCE [LARGE SCALE GENOMIC DNA]</scope>
    <source>
        <strain evidence="4 7">AFS029792</strain>
        <strain evidence="3 6">AFS070861</strain>
    </source>
</reference>
<dbReference type="EMBL" id="JACLPZ010000024">
    <property type="protein sequence ID" value="MBY0039124.1"/>
    <property type="molecule type" value="Genomic_DNA"/>
</dbReference>
<reference evidence="2 5" key="1">
    <citation type="submission" date="2017-01" db="EMBL/GenBank/DDBJ databases">
        <title>Bacillus cereus isolates.</title>
        <authorList>
            <person name="Beno S.M."/>
        </authorList>
    </citation>
    <scope>NUCLEOTIDE SEQUENCE [LARGE SCALE GENOMIC DNA]</scope>
    <source>
        <strain evidence="2 5">FSL K6-1030</strain>
    </source>
</reference>
<dbReference type="AlphaFoldDB" id="A0A150DKL0"/>
<dbReference type="Proteomes" id="UP001197806">
    <property type="component" value="Unassembled WGS sequence"/>
</dbReference>
<accession>A0A150DKL0</accession>
<organism evidence="3 6">
    <name type="scientific">Bacillus cereus</name>
    <dbReference type="NCBI Taxonomy" id="1396"/>
    <lineage>
        <taxon>Bacteria</taxon>
        <taxon>Bacillati</taxon>
        <taxon>Bacillota</taxon>
        <taxon>Bacilli</taxon>
        <taxon>Bacillales</taxon>
        <taxon>Bacillaceae</taxon>
        <taxon>Bacillus</taxon>
        <taxon>Bacillus cereus group</taxon>
    </lineage>
</organism>
<evidence type="ECO:0000313" key="7">
    <source>
        <dbReference type="Proteomes" id="UP000225135"/>
    </source>
</evidence>
<evidence type="ECO:0000313" key="6">
    <source>
        <dbReference type="Proteomes" id="UP000224386"/>
    </source>
</evidence>